<name>A0A2K4W9K7_9PSED</name>
<evidence type="ECO:0000313" key="2">
    <source>
        <dbReference type="Proteomes" id="UP000238093"/>
    </source>
</evidence>
<dbReference type="Proteomes" id="UP000238093">
    <property type="component" value="Chromosome I"/>
</dbReference>
<reference evidence="1 2" key="1">
    <citation type="submission" date="2017-11" db="EMBL/GenBank/DDBJ databases">
        <authorList>
            <person name="Han C.G."/>
        </authorList>
    </citation>
    <scope>NUCLEOTIDE SEQUENCE [LARGE SCALE GENOMIC DNA]</scope>
    <source>
        <strain evidence="1">CFBP6411</strain>
    </source>
</reference>
<accession>A0A2K4W9K7</accession>
<proteinExistence type="predicted"/>
<sequence>MGFQSTGPILNDDGDDGMIPQAIHPSGPASHDPKISQHGSLAPHKGATRLKRLNNKEQTGGFE</sequence>
<organism evidence="1 2">
    <name type="scientific">Pseudomonas syringae group genomosp. 3</name>
    <dbReference type="NCBI Taxonomy" id="251701"/>
    <lineage>
        <taxon>Bacteria</taxon>
        <taxon>Pseudomonadati</taxon>
        <taxon>Pseudomonadota</taxon>
        <taxon>Gammaproteobacteria</taxon>
        <taxon>Pseudomonadales</taxon>
        <taxon>Pseudomonadaceae</taxon>
        <taxon>Pseudomonas</taxon>
    </lineage>
</organism>
<dbReference type="EMBL" id="LT963408">
    <property type="protein sequence ID" value="SOS32566.1"/>
    <property type="molecule type" value="Genomic_DNA"/>
</dbReference>
<evidence type="ECO:0000313" key="1">
    <source>
        <dbReference type="EMBL" id="SOS32566.1"/>
    </source>
</evidence>
<gene>
    <name evidence="1" type="ORF">CFBP6411_01206</name>
</gene>
<protein>
    <submittedName>
        <fullName evidence="1">Uncharacterized protein</fullName>
    </submittedName>
</protein>
<dbReference type="AlphaFoldDB" id="A0A2K4W9K7"/>